<evidence type="ECO:0000256" key="3">
    <source>
        <dbReference type="ARBA" id="ARBA00022679"/>
    </source>
</evidence>
<dbReference type="PROSITE" id="PS00603">
    <property type="entry name" value="TK_CELLULAR_TYPE"/>
    <property type="match status" value="1"/>
</dbReference>
<dbReference type="Pfam" id="PF00265">
    <property type="entry name" value="TK"/>
    <property type="match status" value="1"/>
</dbReference>
<evidence type="ECO:0000256" key="11">
    <source>
        <dbReference type="RuleBase" id="RU000544"/>
    </source>
</evidence>
<comment type="similarity">
    <text evidence="1 12">Belongs to the thymidine kinase family.</text>
</comment>
<evidence type="ECO:0000256" key="2">
    <source>
        <dbReference type="ARBA" id="ARBA00022634"/>
    </source>
</evidence>
<keyword evidence="3 11" id="KW-0808">Transferase</keyword>
<dbReference type="GO" id="GO:0046872">
    <property type="term" value="F:metal ion binding"/>
    <property type="evidence" value="ECO:0007669"/>
    <property type="project" value="UniProtKB-KW"/>
</dbReference>
<evidence type="ECO:0000256" key="4">
    <source>
        <dbReference type="ARBA" id="ARBA00022723"/>
    </source>
</evidence>
<dbReference type="InterPro" id="IPR020633">
    <property type="entry name" value="Thymidine_kinase_CS"/>
</dbReference>
<proteinExistence type="evidence at transcript level"/>
<dbReference type="GO" id="GO:0005524">
    <property type="term" value="F:ATP binding"/>
    <property type="evidence" value="ECO:0007669"/>
    <property type="project" value="UniProtKB-KW"/>
</dbReference>
<keyword evidence="7" id="KW-0862">Zinc</keyword>
<keyword evidence="2 11" id="KW-0237">DNA synthesis</keyword>
<evidence type="ECO:0000256" key="6">
    <source>
        <dbReference type="ARBA" id="ARBA00022777"/>
    </source>
</evidence>
<name>A0A023EYT9_TRIIF</name>
<evidence type="ECO:0000256" key="5">
    <source>
        <dbReference type="ARBA" id="ARBA00022741"/>
    </source>
</evidence>
<reference evidence="13" key="1">
    <citation type="journal article" date="2014" name="PLoS Negl. Trop. Dis.">
        <title>An updated insight into the Sialotranscriptome of Triatoma infestans: developmental stage and geographic variations.</title>
        <authorList>
            <person name="Schwarz A."/>
            <person name="Medrano-Mercado N."/>
            <person name="Schaub G.A."/>
            <person name="Struchiner C.J."/>
            <person name="Bargues M.D."/>
            <person name="Levy M.Z."/>
            <person name="Ribeiro J.M."/>
        </authorList>
    </citation>
    <scope>NUCLEOTIDE SEQUENCE</scope>
    <source>
        <strain evidence="13">Chile</strain>
        <tissue evidence="13">Salivary glands</tissue>
    </source>
</reference>
<dbReference type="AlphaFoldDB" id="A0A023EYT9"/>
<dbReference type="FunFam" id="3.40.50.300:FF:001270">
    <property type="entry name" value="Thymidine kinase"/>
    <property type="match status" value="1"/>
</dbReference>
<feature type="non-terminal residue" evidence="13">
    <location>
        <position position="1"/>
    </location>
</feature>
<keyword evidence="5 11" id="KW-0547">Nucleotide-binding</keyword>
<keyword evidence="4" id="KW-0479">Metal-binding</keyword>
<dbReference type="Gene3D" id="3.40.50.300">
    <property type="entry name" value="P-loop containing nucleotide triphosphate hydrolases"/>
    <property type="match status" value="1"/>
</dbReference>
<evidence type="ECO:0000256" key="8">
    <source>
        <dbReference type="ARBA" id="ARBA00022840"/>
    </source>
</evidence>
<organism evidence="13">
    <name type="scientific">Triatoma infestans</name>
    <name type="common">Assassin bug</name>
    <dbReference type="NCBI Taxonomy" id="30076"/>
    <lineage>
        <taxon>Eukaryota</taxon>
        <taxon>Metazoa</taxon>
        <taxon>Ecdysozoa</taxon>
        <taxon>Arthropoda</taxon>
        <taxon>Hexapoda</taxon>
        <taxon>Insecta</taxon>
        <taxon>Pterygota</taxon>
        <taxon>Neoptera</taxon>
        <taxon>Paraneoptera</taxon>
        <taxon>Hemiptera</taxon>
        <taxon>Heteroptera</taxon>
        <taxon>Panheteroptera</taxon>
        <taxon>Cimicomorpha</taxon>
        <taxon>Reduviidae</taxon>
        <taxon>Triatominae</taxon>
        <taxon>Triatoma</taxon>
    </lineage>
</organism>
<sequence length="235" mass="26006">LSFKKMEASTKRGKLYLIVGPMFSGKTSELIRRIGRYKLGGFSCLLIKFAKDNRYSEENVASHDGKKMPAIGTLKLMELSDLAVSCDVIGIDETQFFTDAVPFCEKQLERGKIIVAAGLDATFKRTGFDSVLNLIPLAHTVDKLSAVCMSCGSNAAFSKRVGLETEVVVIGGLDKYMAVCRECYKLDCPPKNSPFQEMQAKNDIKLPESDFLKFKDILSKKVLKYSVSEDNSSNL</sequence>
<dbReference type="PANTHER" id="PTHR11441">
    <property type="entry name" value="THYMIDINE KINASE"/>
    <property type="match status" value="1"/>
</dbReference>
<evidence type="ECO:0000256" key="7">
    <source>
        <dbReference type="ARBA" id="ARBA00022833"/>
    </source>
</evidence>
<comment type="subunit">
    <text evidence="9">Homotetramer. Tetramerization from dimerization is induced by ATP and increases catalytic efficiency due to a high affinity for thymidine. Tetramerization is inhibited by phosphorylation at Ser-13. Interacts (via the KEN box) with FZR1.</text>
</comment>
<keyword evidence="6 11" id="KW-0418">Kinase</keyword>
<evidence type="ECO:0000313" key="13">
    <source>
        <dbReference type="EMBL" id="JAC13809.1"/>
    </source>
</evidence>
<dbReference type="EMBL" id="GBBI01004903">
    <property type="protein sequence ID" value="JAC13809.1"/>
    <property type="molecule type" value="mRNA"/>
</dbReference>
<dbReference type="SUPFAM" id="SSF52540">
    <property type="entry name" value="P-loop containing nucleoside triphosphate hydrolases"/>
    <property type="match status" value="1"/>
</dbReference>
<dbReference type="PANTHER" id="PTHR11441:SF0">
    <property type="entry name" value="THYMIDINE KINASE, CYTOSOLIC"/>
    <property type="match status" value="1"/>
</dbReference>
<dbReference type="GO" id="GO:0071897">
    <property type="term" value="P:DNA biosynthetic process"/>
    <property type="evidence" value="ECO:0007669"/>
    <property type="project" value="UniProtKB-KW"/>
</dbReference>
<keyword evidence="8 11" id="KW-0067">ATP-binding</keyword>
<dbReference type="Gene3D" id="3.30.60.20">
    <property type="match status" value="1"/>
</dbReference>
<dbReference type="EC" id="2.7.1.21" evidence="11"/>
<dbReference type="InterPro" id="IPR027417">
    <property type="entry name" value="P-loop_NTPase"/>
</dbReference>
<evidence type="ECO:0000256" key="12">
    <source>
        <dbReference type="RuleBase" id="RU004165"/>
    </source>
</evidence>
<dbReference type="SUPFAM" id="SSF57716">
    <property type="entry name" value="Glucocorticoid receptor-like (DNA-binding domain)"/>
    <property type="match status" value="1"/>
</dbReference>
<dbReference type="GO" id="GO:0042802">
    <property type="term" value="F:identical protein binding"/>
    <property type="evidence" value="ECO:0007669"/>
    <property type="project" value="UniProtKB-ARBA"/>
</dbReference>
<evidence type="ECO:0000256" key="10">
    <source>
        <dbReference type="ARBA" id="ARBA00048113"/>
    </source>
</evidence>
<evidence type="ECO:0000256" key="1">
    <source>
        <dbReference type="ARBA" id="ARBA00007587"/>
    </source>
</evidence>
<dbReference type="GO" id="GO:0004797">
    <property type="term" value="F:thymidine kinase activity"/>
    <property type="evidence" value="ECO:0007669"/>
    <property type="project" value="UniProtKB-EC"/>
</dbReference>
<dbReference type="GO" id="GO:0046104">
    <property type="term" value="P:thymidine metabolic process"/>
    <property type="evidence" value="ECO:0007669"/>
    <property type="project" value="TreeGrafter"/>
</dbReference>
<accession>A0A023EYT9</accession>
<evidence type="ECO:0000256" key="9">
    <source>
        <dbReference type="ARBA" id="ARBA00046642"/>
    </source>
</evidence>
<dbReference type="InterPro" id="IPR001267">
    <property type="entry name" value="Thymidine_kinase"/>
</dbReference>
<protein>
    <recommendedName>
        <fullName evidence="11">Thymidine kinase</fullName>
        <ecNumber evidence="11">2.7.1.21</ecNumber>
    </recommendedName>
</protein>
<comment type="catalytic activity">
    <reaction evidence="10">
        <text>thymidine + ATP = dTMP + ADP + H(+)</text>
        <dbReference type="Rhea" id="RHEA:19129"/>
        <dbReference type="ChEBI" id="CHEBI:15378"/>
        <dbReference type="ChEBI" id="CHEBI:17748"/>
        <dbReference type="ChEBI" id="CHEBI:30616"/>
        <dbReference type="ChEBI" id="CHEBI:63528"/>
        <dbReference type="ChEBI" id="CHEBI:456216"/>
        <dbReference type="EC" id="2.7.1.21"/>
    </reaction>
    <physiologicalReaction direction="left-to-right" evidence="10">
        <dbReference type="Rhea" id="RHEA:19130"/>
    </physiologicalReaction>
</comment>